<dbReference type="SUPFAM" id="SSF48695">
    <property type="entry name" value="Multiheme cytochromes"/>
    <property type="match status" value="1"/>
</dbReference>
<keyword evidence="2" id="KW-0472">Membrane</keyword>
<accession>A0A2S6NI83</accession>
<organism evidence="3 4">
    <name type="scientific">Rhodopila globiformis</name>
    <name type="common">Rhodopseudomonas globiformis</name>
    <dbReference type="NCBI Taxonomy" id="1071"/>
    <lineage>
        <taxon>Bacteria</taxon>
        <taxon>Pseudomonadati</taxon>
        <taxon>Pseudomonadota</taxon>
        <taxon>Alphaproteobacteria</taxon>
        <taxon>Acetobacterales</taxon>
        <taxon>Acetobacteraceae</taxon>
        <taxon>Rhodopila</taxon>
    </lineage>
</organism>
<dbReference type="Proteomes" id="UP000239724">
    <property type="component" value="Unassembled WGS sequence"/>
</dbReference>
<dbReference type="PANTHER" id="PTHR35038">
    <property type="entry name" value="DISSIMILATORY SULFITE REDUCTASE SIRA"/>
    <property type="match status" value="1"/>
</dbReference>
<evidence type="ECO:0000313" key="3">
    <source>
        <dbReference type="EMBL" id="PPQ34351.1"/>
    </source>
</evidence>
<sequence length="623" mass="68599">MPRIGLDARRPAGAQARNSVAADLHIRHGQARAGDSSSQSTPRPRRRGQAINVLASLMLAASQPAAAFAQPAAHDDAATKVAAVTRPMSVPQETDGYVGTRTPQDHKDFKQLQGPFTTPEQVTQACLSCHTQAARQVMSNIHWTWKAWDPKTKRIVGKNEVYNNFCVSPISNEQFCTVCHIGYGSTDPNTFIPFSQRAEDRVDCLACHDQTKTYRKIPFIGGNPAMEKIAVRPGCNEVYGTDKPYVLPEDLPQIAKSVGPPTRYTCGLCHFYGGGGDGVKHGDLDSSLDEPSHDLDVHMDAKGLNFPCQQCHQSGDHRISGRHYTIDAVPVSDAFLRGAPHNGNAVTCQSCHSETPHHRNDDITALVAGTLNMHTRDIACQTCHIPEFARGSLPTKLDWNYATAGKLAPNGSPLVMVDKRGWNTYWGVKGSFAWGVNVVPDYRWFNGTEDWLHIGDKARPDKNGVVAINQIEGSATDGKSRIWPFKISRNNQPYDMKTGTLAVFHSFGFDDDAFTMAYDWKKAITVGMKAANLPFSGEIGFEKTAMYWPITHMVAPKSKALACRDCHANNGRLQNIDGVYIPGRATDHQPWIERIGLLMAALACVAVFLHGTIRVAMWLRRKF</sequence>
<name>A0A2S6NI83_RHOGL</name>
<dbReference type="InterPro" id="IPR024673">
    <property type="entry name" value="Octahem_Cyt_c"/>
</dbReference>
<evidence type="ECO:0000313" key="4">
    <source>
        <dbReference type="Proteomes" id="UP000239724"/>
    </source>
</evidence>
<dbReference type="EMBL" id="NHRY01000114">
    <property type="protein sequence ID" value="PPQ34351.1"/>
    <property type="molecule type" value="Genomic_DNA"/>
</dbReference>
<protein>
    <submittedName>
        <fullName evidence="3">Cytochrome C</fullName>
    </submittedName>
</protein>
<keyword evidence="2" id="KW-1133">Transmembrane helix</keyword>
<dbReference type="InterPro" id="IPR036280">
    <property type="entry name" value="Multihaem_cyt_sf"/>
</dbReference>
<dbReference type="GO" id="GO:0016491">
    <property type="term" value="F:oxidoreductase activity"/>
    <property type="evidence" value="ECO:0007669"/>
    <property type="project" value="TreeGrafter"/>
</dbReference>
<feature type="transmembrane region" description="Helical" evidence="2">
    <location>
        <begin position="595"/>
        <end position="619"/>
    </location>
</feature>
<keyword evidence="1" id="KW-0732">Signal</keyword>
<dbReference type="PIRSF" id="PIRSF039014">
    <property type="entry name" value="OTR_cyc"/>
    <property type="match status" value="1"/>
</dbReference>
<dbReference type="InterPro" id="IPR051829">
    <property type="entry name" value="Multiheme_Cytochr_ET"/>
</dbReference>
<dbReference type="Gene3D" id="1.10.1130.10">
    <property type="entry name" value="Flavocytochrome C3, Chain A"/>
    <property type="match status" value="1"/>
</dbReference>
<gene>
    <name evidence="3" type="ORF">CCS01_11310</name>
</gene>
<dbReference type="Pfam" id="PF11783">
    <property type="entry name" value="Cytochrome_cB"/>
    <property type="match status" value="1"/>
</dbReference>
<proteinExistence type="predicted"/>
<keyword evidence="2" id="KW-0812">Transmembrane</keyword>
<keyword evidence="4" id="KW-1185">Reference proteome</keyword>
<evidence type="ECO:0000256" key="1">
    <source>
        <dbReference type="ARBA" id="ARBA00022729"/>
    </source>
</evidence>
<dbReference type="AlphaFoldDB" id="A0A2S6NI83"/>
<comment type="caution">
    <text evidence="3">The sequence shown here is derived from an EMBL/GenBank/DDBJ whole genome shotgun (WGS) entry which is preliminary data.</text>
</comment>
<reference evidence="3 4" key="1">
    <citation type="journal article" date="2018" name="Arch. Microbiol.">
        <title>New insights into the metabolic potential of the phototrophic purple bacterium Rhodopila globiformis DSM 161(T) from its draft genome sequence and evidence for a vanadium-dependent nitrogenase.</title>
        <authorList>
            <person name="Imhoff J.F."/>
            <person name="Rahn T."/>
            <person name="Kunzel S."/>
            <person name="Neulinger S.C."/>
        </authorList>
    </citation>
    <scope>NUCLEOTIDE SEQUENCE [LARGE SCALE GENOMIC DNA]</scope>
    <source>
        <strain evidence="3 4">DSM 161</strain>
    </source>
</reference>
<dbReference type="PANTHER" id="PTHR35038:SF5">
    <property type="entry name" value="CYTOCHROME C-TYPE PROTEIN NRFB"/>
    <property type="match status" value="1"/>
</dbReference>
<dbReference type="OrthoDB" id="9788513at2"/>
<evidence type="ECO:0000256" key="2">
    <source>
        <dbReference type="SAM" id="Phobius"/>
    </source>
</evidence>
<dbReference type="NCBIfam" id="TIGR04315">
    <property type="entry name" value="octaheme_Shew"/>
    <property type="match status" value="1"/>
</dbReference>